<keyword evidence="4" id="KW-1185">Reference proteome</keyword>
<dbReference type="RefSeq" id="WP_180780654.1">
    <property type="nucleotide sequence ID" value="NZ_CP104757.1"/>
</dbReference>
<evidence type="ECO:0000256" key="1">
    <source>
        <dbReference type="SAM" id="Coils"/>
    </source>
</evidence>
<comment type="caution">
    <text evidence="3">The sequence shown here is derived from an EMBL/GenBank/DDBJ whole genome shotgun (WGS) entry which is preliminary data.</text>
</comment>
<sequence>MEDGLKESITQAIKERLSSPLWGYILLSWAGFNWQNIAKLFMSQKTVEERITDIISQNWFYFHFLIAPIILGFSLAIISPYLKQWLSAAHKRADRKQREELKQKIIDKYDDDIAIVEKKVAANKAQELAEEKEHTKVIQEQEKQKREVLNTESIEENLNQLEKKKHNLEVSIKELGEQGVRIQEEADIWRNRSLQIINTIKKFNDVSDSRSLNNIKDEISGFFSDEDLEIAGYVIDFQNKREGMLHDAVSNALLLVERISESYKQELDYGVTSNIIRHKEIDLLINELTSALKVIDKNVYMGKSKKNKNSFHSSISRDVVLATQERIKKIKAIQSDGL</sequence>
<keyword evidence="2" id="KW-1133">Transmembrane helix</keyword>
<keyword evidence="1" id="KW-0175">Coiled coil</keyword>
<organism evidence="3 4">
    <name type="scientific">Pectobacterium aroidearum</name>
    <dbReference type="NCBI Taxonomy" id="1201031"/>
    <lineage>
        <taxon>Bacteria</taxon>
        <taxon>Pseudomonadati</taxon>
        <taxon>Pseudomonadota</taxon>
        <taxon>Gammaproteobacteria</taxon>
        <taxon>Enterobacterales</taxon>
        <taxon>Pectobacteriaceae</taxon>
        <taxon>Pectobacterium</taxon>
    </lineage>
</organism>
<feature type="coiled-coil region" evidence="1">
    <location>
        <begin position="122"/>
        <end position="178"/>
    </location>
</feature>
<proteinExistence type="predicted"/>
<feature type="transmembrane region" description="Helical" evidence="2">
    <location>
        <begin position="61"/>
        <end position="82"/>
    </location>
</feature>
<evidence type="ECO:0000256" key="2">
    <source>
        <dbReference type="SAM" id="Phobius"/>
    </source>
</evidence>
<evidence type="ECO:0000313" key="3">
    <source>
        <dbReference type="EMBL" id="MBA5233540.1"/>
    </source>
</evidence>
<reference evidence="3 4" key="1">
    <citation type="submission" date="2020-07" db="EMBL/GenBank/DDBJ databases">
        <title>Characterization of Pectobacterium aroidearum strains causing soft rot on Amorphophallus konjac.</title>
        <authorList>
            <person name="Xie H."/>
        </authorList>
    </citation>
    <scope>NUCLEOTIDE SEQUENCE [LARGE SCALE GENOMIC DNA]</scope>
    <source>
        <strain evidence="3 4">MY10</strain>
    </source>
</reference>
<feature type="transmembrane region" description="Helical" evidence="2">
    <location>
        <begin position="21"/>
        <end position="41"/>
    </location>
</feature>
<dbReference type="EMBL" id="JACERK010000007">
    <property type="protein sequence ID" value="MBA5233540.1"/>
    <property type="molecule type" value="Genomic_DNA"/>
</dbReference>
<gene>
    <name evidence="3" type="ORF">H2Y56_15700</name>
</gene>
<evidence type="ECO:0000313" key="4">
    <source>
        <dbReference type="Proteomes" id="UP000530038"/>
    </source>
</evidence>
<protein>
    <submittedName>
        <fullName evidence="3">Uncharacterized protein</fullName>
    </submittedName>
</protein>
<keyword evidence="2" id="KW-0472">Membrane</keyword>
<accession>A0ABR5ZG67</accession>
<keyword evidence="2" id="KW-0812">Transmembrane</keyword>
<name>A0ABR5ZG67_9GAMM</name>
<dbReference type="Proteomes" id="UP000530038">
    <property type="component" value="Unassembled WGS sequence"/>
</dbReference>